<protein>
    <submittedName>
        <fullName evidence="4">Stomatal closure- actin-binding protein 1</fullName>
    </submittedName>
</protein>
<dbReference type="InterPro" id="IPR032009">
    <property type="entry name" value="SCAB_CC"/>
</dbReference>
<evidence type="ECO:0000313" key="4">
    <source>
        <dbReference type="EMBL" id="MED6110133.1"/>
    </source>
</evidence>
<sequence length="184" mass="20792">MSRATGKQDLEQLMKEVQEARRIKMLHQPSKVMSMEHELRALRAQLSEKSRHYLRLQKELSRMKKGEENASLLYELEGAETLGSYLQIEPCSDNAPELSKCSFQWYRVSPDGAKKELISGATKSVYAPEPLDVGRILQVDIIISQNLQITLSTTGEIDPAAGLGTYVEALVRKHDTEFNKRDGE</sequence>
<dbReference type="Pfam" id="PF16712">
    <property type="entry name" value="SCAB_CC"/>
    <property type="match status" value="1"/>
</dbReference>
<accession>A0ABU6QE79</accession>
<evidence type="ECO:0000256" key="1">
    <source>
        <dbReference type="SAM" id="Coils"/>
    </source>
</evidence>
<gene>
    <name evidence="4" type="primary">SCAB1_4</name>
    <name evidence="4" type="ORF">PIB30_040106</name>
</gene>
<dbReference type="EMBL" id="JASCZI010000215">
    <property type="protein sequence ID" value="MED6110133.1"/>
    <property type="molecule type" value="Genomic_DNA"/>
</dbReference>
<keyword evidence="5" id="KW-1185">Reference proteome</keyword>
<dbReference type="PANTHER" id="PTHR31172">
    <property type="entry name" value="STOMATAL CLOSURE-RELATED ACTIN-BINDING PROTEIN 1"/>
    <property type="match status" value="1"/>
</dbReference>
<name>A0ABU6QE79_9FABA</name>
<dbReference type="PANTHER" id="PTHR31172:SF3">
    <property type="entry name" value="STOMATAL CLOSURE-RELATED ACTIN-BINDING PROTEIN 1"/>
    <property type="match status" value="1"/>
</dbReference>
<evidence type="ECO:0000313" key="5">
    <source>
        <dbReference type="Proteomes" id="UP001341840"/>
    </source>
</evidence>
<organism evidence="4 5">
    <name type="scientific">Stylosanthes scabra</name>
    <dbReference type="NCBI Taxonomy" id="79078"/>
    <lineage>
        <taxon>Eukaryota</taxon>
        <taxon>Viridiplantae</taxon>
        <taxon>Streptophyta</taxon>
        <taxon>Embryophyta</taxon>
        <taxon>Tracheophyta</taxon>
        <taxon>Spermatophyta</taxon>
        <taxon>Magnoliopsida</taxon>
        <taxon>eudicotyledons</taxon>
        <taxon>Gunneridae</taxon>
        <taxon>Pentapetalae</taxon>
        <taxon>rosids</taxon>
        <taxon>fabids</taxon>
        <taxon>Fabales</taxon>
        <taxon>Fabaceae</taxon>
        <taxon>Papilionoideae</taxon>
        <taxon>50 kb inversion clade</taxon>
        <taxon>dalbergioids sensu lato</taxon>
        <taxon>Dalbergieae</taxon>
        <taxon>Pterocarpus clade</taxon>
        <taxon>Stylosanthes</taxon>
    </lineage>
</organism>
<feature type="coiled-coil region" evidence="1">
    <location>
        <begin position="3"/>
        <end position="59"/>
    </location>
</feature>
<keyword evidence="1" id="KW-0175">Coiled coil</keyword>
<dbReference type="Pfam" id="PF16709">
    <property type="entry name" value="SCAB-Ig"/>
    <property type="match status" value="1"/>
</dbReference>
<comment type="caution">
    <text evidence="4">The sequence shown here is derived from an EMBL/GenBank/DDBJ whole genome shotgun (WGS) entry which is preliminary data.</text>
</comment>
<dbReference type="Gene3D" id="2.60.40.2700">
    <property type="match status" value="1"/>
</dbReference>
<dbReference type="InterPro" id="IPR039640">
    <property type="entry name" value="SCAB"/>
</dbReference>
<proteinExistence type="predicted"/>
<dbReference type="InterPro" id="IPR032015">
    <property type="entry name" value="SCAB-Ig"/>
</dbReference>
<reference evidence="4 5" key="1">
    <citation type="journal article" date="2023" name="Plants (Basel)">
        <title>Bridging the Gap: Combining Genomics and Transcriptomics Approaches to Understand Stylosanthes scabra, an Orphan Legume from the Brazilian Caatinga.</title>
        <authorList>
            <person name="Ferreira-Neto J.R.C."/>
            <person name="da Silva M.D."/>
            <person name="Binneck E."/>
            <person name="de Melo N.F."/>
            <person name="da Silva R.H."/>
            <person name="de Melo A.L.T.M."/>
            <person name="Pandolfi V."/>
            <person name="Bustamante F.O."/>
            <person name="Brasileiro-Vidal A.C."/>
            <person name="Benko-Iseppon A.M."/>
        </authorList>
    </citation>
    <scope>NUCLEOTIDE SEQUENCE [LARGE SCALE GENOMIC DNA]</scope>
    <source>
        <tissue evidence="4">Leaves</tissue>
    </source>
</reference>
<feature type="domain" description="Stomatal closure-related actin-binding protein Ig" evidence="2">
    <location>
        <begin position="74"/>
        <end position="172"/>
    </location>
</feature>
<evidence type="ECO:0000259" key="3">
    <source>
        <dbReference type="Pfam" id="PF16712"/>
    </source>
</evidence>
<dbReference type="Proteomes" id="UP001341840">
    <property type="component" value="Unassembled WGS sequence"/>
</dbReference>
<evidence type="ECO:0000259" key="2">
    <source>
        <dbReference type="Pfam" id="PF16709"/>
    </source>
</evidence>
<feature type="domain" description="Stomatal closure-related actin-binding protein coiled-coil" evidence="3">
    <location>
        <begin position="1"/>
        <end position="60"/>
    </location>
</feature>